<reference evidence="1" key="1">
    <citation type="submission" date="2023-03" db="EMBL/GenBank/DDBJ databases">
        <authorList>
            <person name="Shen W."/>
            <person name="Cai J."/>
        </authorList>
    </citation>
    <scope>NUCLEOTIDE SEQUENCE</scope>
    <source>
        <strain evidence="1">B646-2</strain>
    </source>
</reference>
<sequence length="127" mass="15351">MQEMNLTLQKVFSLKRKTIEKRLSAYYEKTHDEKATVQILIALQVRDELGEADFSFFLKDLVRKLFLKTKSTRTLRRYYLFFREYFKAKEWRLLPLRLFPIKTYIAEKLEQLYTQFIKTPLQGLVGS</sequence>
<dbReference type="AlphaFoldDB" id="A0AAW8T2B7"/>
<name>A0AAW8T2B7_9ENTE</name>
<evidence type="ECO:0000313" key="1">
    <source>
        <dbReference type="EMBL" id="MDT2539080.1"/>
    </source>
</evidence>
<protein>
    <recommendedName>
        <fullName evidence="3">Integrase SAM-like N-terminal domain-containing protein</fullName>
    </recommendedName>
</protein>
<organism evidence="1 2">
    <name type="scientific">Enterococcus raffinosus</name>
    <dbReference type="NCBI Taxonomy" id="71452"/>
    <lineage>
        <taxon>Bacteria</taxon>
        <taxon>Bacillati</taxon>
        <taxon>Bacillota</taxon>
        <taxon>Bacilli</taxon>
        <taxon>Lactobacillales</taxon>
        <taxon>Enterococcaceae</taxon>
        <taxon>Enterococcus</taxon>
    </lineage>
</organism>
<proteinExistence type="predicted"/>
<gene>
    <name evidence="1" type="ORF">P7D78_13175</name>
</gene>
<accession>A0AAW8T2B7</accession>
<evidence type="ECO:0000313" key="2">
    <source>
        <dbReference type="Proteomes" id="UP001249240"/>
    </source>
</evidence>
<evidence type="ECO:0008006" key="3">
    <source>
        <dbReference type="Google" id="ProtNLM"/>
    </source>
</evidence>
<dbReference type="EMBL" id="JARPXM010000013">
    <property type="protein sequence ID" value="MDT2539080.1"/>
    <property type="molecule type" value="Genomic_DNA"/>
</dbReference>
<comment type="caution">
    <text evidence="1">The sequence shown here is derived from an EMBL/GenBank/DDBJ whole genome shotgun (WGS) entry which is preliminary data.</text>
</comment>
<dbReference type="Proteomes" id="UP001249240">
    <property type="component" value="Unassembled WGS sequence"/>
</dbReference>
<dbReference type="RefSeq" id="WP_028020422.1">
    <property type="nucleotide sequence ID" value="NZ_CABLCA010000021.1"/>
</dbReference>